<keyword evidence="3" id="KW-1185">Reference proteome</keyword>
<reference evidence="2 3" key="1">
    <citation type="submission" date="2020-11" db="EMBL/GenBank/DDBJ databases">
        <title>Streptomyces spirodelae sp. nov., isolated from duckweed.</title>
        <authorList>
            <person name="Saimee Y."/>
            <person name="Duangmal K."/>
        </authorList>
    </citation>
    <scope>NUCLEOTIDE SEQUENCE [LARGE SCALE GENOMIC DNA]</scope>
    <source>
        <strain evidence="2 3">S16-07</strain>
    </source>
</reference>
<dbReference type="GO" id="GO:0032259">
    <property type="term" value="P:methylation"/>
    <property type="evidence" value="ECO:0007669"/>
    <property type="project" value="UniProtKB-KW"/>
</dbReference>
<dbReference type="PANTHER" id="PTHR42912">
    <property type="entry name" value="METHYLTRANSFERASE"/>
    <property type="match status" value="1"/>
</dbReference>
<dbReference type="EMBL" id="JADKMA010000016">
    <property type="protein sequence ID" value="MBO8191125.1"/>
    <property type="molecule type" value="Genomic_DNA"/>
</dbReference>
<name>A0ABS3X6Y4_9ACTN</name>
<feature type="domain" description="Methyltransferase type 11" evidence="1">
    <location>
        <begin position="73"/>
        <end position="174"/>
    </location>
</feature>
<dbReference type="SUPFAM" id="SSF53335">
    <property type="entry name" value="S-adenosyl-L-methionine-dependent methyltransferases"/>
    <property type="match status" value="1"/>
</dbReference>
<accession>A0ABS3X6Y4</accession>
<dbReference type="RefSeq" id="WP_209238222.1">
    <property type="nucleotide sequence ID" value="NZ_JADKMA010000016.1"/>
</dbReference>
<organism evidence="2 3">
    <name type="scientific">Streptomyces oryzae</name>
    <dbReference type="NCBI Taxonomy" id="1434886"/>
    <lineage>
        <taxon>Bacteria</taxon>
        <taxon>Bacillati</taxon>
        <taxon>Actinomycetota</taxon>
        <taxon>Actinomycetes</taxon>
        <taxon>Kitasatosporales</taxon>
        <taxon>Streptomycetaceae</taxon>
        <taxon>Streptomyces</taxon>
    </lineage>
</organism>
<dbReference type="Pfam" id="PF08241">
    <property type="entry name" value="Methyltransf_11"/>
    <property type="match status" value="1"/>
</dbReference>
<dbReference type="Gene3D" id="3.40.50.150">
    <property type="entry name" value="Vaccinia Virus protein VP39"/>
    <property type="match status" value="1"/>
</dbReference>
<proteinExistence type="predicted"/>
<protein>
    <submittedName>
        <fullName evidence="2">Class I SAM-dependent methyltransferase</fullName>
    </submittedName>
</protein>
<gene>
    <name evidence="2" type="ORF">ITI46_05370</name>
</gene>
<comment type="caution">
    <text evidence="2">The sequence shown here is derived from an EMBL/GenBank/DDBJ whole genome shotgun (WGS) entry which is preliminary data.</text>
</comment>
<keyword evidence="2" id="KW-0489">Methyltransferase</keyword>
<evidence type="ECO:0000313" key="2">
    <source>
        <dbReference type="EMBL" id="MBO8191125.1"/>
    </source>
</evidence>
<dbReference type="InterPro" id="IPR016584">
    <property type="entry name" value="MeTrfase_VrtF"/>
</dbReference>
<sequence length="260" mass="28471">MSARRDDASASREGRSSVCEDEQQALLGQEVYSDRVLRIYDPLVLLATNSLVWRCPRREMLGLYRRHVTGRHLEVGVGTGYFLDRCRFPGPAAPRLTLLDLNPNTLEYASRRLARLEPEARRANVLEPLPVPERTYDSAGLNMVLHCLPGSSLREKGPALANVARAVRPGGTVFGSTILAHGVRQSRAARAVLRNHNARGILQNTGDSLEDLQAELERNFDQVTVRTRGSFALFTAMAGEAAESGEAAVPGEASREKGAE</sequence>
<dbReference type="InterPro" id="IPR050508">
    <property type="entry name" value="Methyltransf_Superfamily"/>
</dbReference>
<keyword evidence="2" id="KW-0808">Transferase</keyword>
<evidence type="ECO:0000259" key="1">
    <source>
        <dbReference type="Pfam" id="PF08241"/>
    </source>
</evidence>
<evidence type="ECO:0000313" key="3">
    <source>
        <dbReference type="Proteomes" id="UP001519064"/>
    </source>
</evidence>
<dbReference type="CDD" id="cd02440">
    <property type="entry name" value="AdoMet_MTases"/>
    <property type="match status" value="1"/>
</dbReference>
<dbReference type="Proteomes" id="UP001519064">
    <property type="component" value="Unassembled WGS sequence"/>
</dbReference>
<dbReference type="InterPro" id="IPR029063">
    <property type="entry name" value="SAM-dependent_MTases_sf"/>
</dbReference>
<dbReference type="PIRSF" id="PIRSF011491">
    <property type="entry name" value="Mtase_YbcY_prd"/>
    <property type="match status" value="1"/>
</dbReference>
<dbReference type="InterPro" id="IPR013216">
    <property type="entry name" value="Methyltransf_11"/>
</dbReference>
<dbReference type="GO" id="GO:0008168">
    <property type="term" value="F:methyltransferase activity"/>
    <property type="evidence" value="ECO:0007669"/>
    <property type="project" value="UniProtKB-KW"/>
</dbReference>